<sequence>MMHSVKVIQRCRTPRGELQLQQRGEEFEIISNGCFLMSTVNGESEQLLVRLAIQDSAAPRRILIGGLGVGYSLGEALRFQEVEQVTVVEIEEQVIQWNRHYLRSYSGDGLDHPRTRVVHGDIKNWLEKSREKFDVVCMDTDNGPDWTVFEGNKALYGEWGLRLIHNRLSENGVASFWSASASSKFSNRLKSVFASVKEIPVPVEKGEPDYIYLCHRR</sequence>
<keyword evidence="3 4" id="KW-0620">Polyamine biosynthesis</keyword>
<comment type="similarity">
    <text evidence="1">Belongs to the spermidine/spermine synthase family.</text>
</comment>
<dbReference type="KEGG" id="kpul:GXN76_05055"/>
<proteinExistence type="inferred from homology"/>
<dbReference type="InterPro" id="IPR030374">
    <property type="entry name" value="PABS"/>
</dbReference>
<evidence type="ECO:0000259" key="5">
    <source>
        <dbReference type="PROSITE" id="PS51006"/>
    </source>
</evidence>
<dbReference type="PANTHER" id="PTHR43317">
    <property type="entry name" value="THERMOSPERMINE SYNTHASE ACAULIS5"/>
    <property type="match status" value="1"/>
</dbReference>
<evidence type="ECO:0000256" key="1">
    <source>
        <dbReference type="ARBA" id="ARBA00007867"/>
    </source>
</evidence>
<dbReference type="Pfam" id="PF01564">
    <property type="entry name" value="Spermine_synth"/>
    <property type="match status" value="1"/>
</dbReference>
<feature type="active site" description="Proton acceptor" evidence="4">
    <location>
        <position position="139"/>
    </location>
</feature>
<dbReference type="SUPFAM" id="SSF53335">
    <property type="entry name" value="S-adenosyl-L-methionine-dependent methyltransferases"/>
    <property type="match status" value="1"/>
</dbReference>
<gene>
    <name evidence="6" type="ORF">GXN76_05055</name>
</gene>
<organism evidence="6 7">
    <name type="scientific">Kroppenstedtia pulmonis</name>
    <dbReference type="NCBI Taxonomy" id="1380685"/>
    <lineage>
        <taxon>Bacteria</taxon>
        <taxon>Bacillati</taxon>
        <taxon>Bacillota</taxon>
        <taxon>Bacilli</taxon>
        <taxon>Bacillales</taxon>
        <taxon>Thermoactinomycetaceae</taxon>
        <taxon>Kroppenstedtia</taxon>
    </lineage>
</organism>
<evidence type="ECO:0000256" key="4">
    <source>
        <dbReference type="PROSITE-ProRule" id="PRU00354"/>
    </source>
</evidence>
<dbReference type="Proteomes" id="UP000503088">
    <property type="component" value="Chromosome"/>
</dbReference>
<dbReference type="GO" id="GO:0016740">
    <property type="term" value="F:transferase activity"/>
    <property type="evidence" value="ECO:0007669"/>
    <property type="project" value="UniProtKB-UniRule"/>
</dbReference>
<dbReference type="EMBL" id="CP048104">
    <property type="protein sequence ID" value="QKG83905.1"/>
    <property type="molecule type" value="Genomic_DNA"/>
</dbReference>
<dbReference type="AlphaFoldDB" id="A0A7D3Y435"/>
<dbReference type="GO" id="GO:0006596">
    <property type="term" value="P:polyamine biosynthetic process"/>
    <property type="evidence" value="ECO:0007669"/>
    <property type="project" value="UniProtKB-UniRule"/>
</dbReference>
<feature type="domain" description="PABS" evidence="5">
    <location>
        <begin position="1"/>
        <end position="217"/>
    </location>
</feature>
<evidence type="ECO:0000313" key="6">
    <source>
        <dbReference type="EMBL" id="QKG83905.1"/>
    </source>
</evidence>
<keyword evidence="7" id="KW-1185">Reference proteome</keyword>
<protein>
    <submittedName>
        <fullName evidence="6">Spermine/spermidine synthase</fullName>
    </submittedName>
</protein>
<evidence type="ECO:0000256" key="2">
    <source>
        <dbReference type="ARBA" id="ARBA00022679"/>
    </source>
</evidence>
<dbReference type="Gene3D" id="3.40.50.150">
    <property type="entry name" value="Vaccinia Virus protein VP39"/>
    <property type="match status" value="1"/>
</dbReference>
<reference evidence="6 7" key="1">
    <citation type="submission" date="2020-01" db="EMBL/GenBank/DDBJ databases">
        <authorList>
            <person name="Gulvik C.A."/>
            <person name="Batra D.G."/>
        </authorList>
    </citation>
    <scope>NUCLEOTIDE SEQUENCE [LARGE SCALE GENOMIC DNA]</scope>
    <source>
        <strain evidence="6 7">W9323</strain>
    </source>
</reference>
<dbReference type="CDD" id="cd02440">
    <property type="entry name" value="AdoMet_MTases"/>
    <property type="match status" value="1"/>
</dbReference>
<dbReference type="PROSITE" id="PS51006">
    <property type="entry name" value="PABS_2"/>
    <property type="match status" value="1"/>
</dbReference>
<dbReference type="InterPro" id="IPR029063">
    <property type="entry name" value="SAM-dependent_MTases_sf"/>
</dbReference>
<keyword evidence="2 4" id="KW-0808">Transferase</keyword>
<evidence type="ECO:0000313" key="7">
    <source>
        <dbReference type="Proteomes" id="UP000503088"/>
    </source>
</evidence>
<evidence type="ECO:0000256" key="3">
    <source>
        <dbReference type="ARBA" id="ARBA00023115"/>
    </source>
</evidence>
<accession>A0A7D3Y435</accession>
<name>A0A7D3Y435_9BACL</name>
<dbReference type="PANTHER" id="PTHR43317:SF3">
    <property type="entry name" value="BLR2883 PROTEIN"/>
    <property type="match status" value="1"/>
</dbReference>